<keyword evidence="5" id="KW-0539">Nucleus</keyword>
<dbReference type="CDD" id="cd00122">
    <property type="entry name" value="MBD"/>
    <property type="match status" value="1"/>
</dbReference>
<feature type="compositionally biased region" description="Basic and acidic residues" evidence="6">
    <location>
        <begin position="89"/>
        <end position="112"/>
    </location>
</feature>
<feature type="compositionally biased region" description="Basic and acidic residues" evidence="6">
    <location>
        <begin position="123"/>
        <end position="135"/>
    </location>
</feature>
<protein>
    <recommendedName>
        <fullName evidence="7">MBD domain-containing protein</fullName>
    </recommendedName>
</protein>
<feature type="compositionally biased region" description="Basic and acidic residues" evidence="6">
    <location>
        <begin position="199"/>
        <end position="215"/>
    </location>
</feature>
<proteinExistence type="predicted"/>
<dbReference type="PROSITE" id="PS50982">
    <property type="entry name" value="MBD"/>
    <property type="match status" value="1"/>
</dbReference>
<dbReference type="Proteomes" id="UP001085076">
    <property type="component" value="Miscellaneous, Linkage group lg08"/>
</dbReference>
<dbReference type="SUPFAM" id="SSF54171">
    <property type="entry name" value="DNA-binding domain"/>
    <property type="match status" value="1"/>
</dbReference>
<organism evidence="8 9">
    <name type="scientific">Dioscorea zingiberensis</name>
    <dbReference type="NCBI Taxonomy" id="325984"/>
    <lineage>
        <taxon>Eukaryota</taxon>
        <taxon>Viridiplantae</taxon>
        <taxon>Streptophyta</taxon>
        <taxon>Embryophyta</taxon>
        <taxon>Tracheophyta</taxon>
        <taxon>Spermatophyta</taxon>
        <taxon>Magnoliopsida</taxon>
        <taxon>Liliopsida</taxon>
        <taxon>Dioscoreales</taxon>
        <taxon>Dioscoreaceae</taxon>
        <taxon>Dioscorea</taxon>
    </lineage>
</organism>
<evidence type="ECO:0000256" key="2">
    <source>
        <dbReference type="ARBA" id="ARBA00023015"/>
    </source>
</evidence>
<dbReference type="PANTHER" id="PTHR33729">
    <property type="entry name" value="METHYL-CPG BINDING DOMAIN CONTAINING PROTEIN, EXPRESSED"/>
    <property type="match status" value="1"/>
</dbReference>
<keyword evidence="4" id="KW-0804">Transcription</keyword>
<feature type="compositionally biased region" description="Basic residues" evidence="6">
    <location>
        <begin position="113"/>
        <end position="122"/>
    </location>
</feature>
<dbReference type="GO" id="GO:0003677">
    <property type="term" value="F:DNA binding"/>
    <property type="evidence" value="ECO:0007669"/>
    <property type="project" value="UniProtKB-KW"/>
</dbReference>
<dbReference type="EMBL" id="JAGGNH010000008">
    <property type="protein sequence ID" value="KAJ0966341.1"/>
    <property type="molecule type" value="Genomic_DNA"/>
</dbReference>
<sequence>MASAGEVVSDSPAEKGREVPEVVTVELPAPAGWKKMFTPKKGGTPKRNEIVFIAPTCEEIKNKRQLDQYLRSHPGNPHSSEFDWGTGDTPRRSARISEKVKATESPEGDPPKKRERKSSSKKGNKEKNDTGHGEDEVPSTDAPALEDDLKIAEEKKPADEEMTGAEKSVEAGKEVTDVVDANITQKEKQAETEELPEITDPKEKTSDGKEIKDGELPQNGSSSNKHDYQDAVLKEAHSTNYDEEQRHPPQASAISC</sequence>
<evidence type="ECO:0000313" key="8">
    <source>
        <dbReference type="EMBL" id="KAJ0966341.1"/>
    </source>
</evidence>
<feature type="compositionally biased region" description="Basic and acidic residues" evidence="6">
    <location>
        <begin position="167"/>
        <end position="176"/>
    </location>
</feature>
<comment type="subcellular location">
    <subcellularLocation>
        <location evidence="1">Nucleus</location>
    </subcellularLocation>
</comment>
<keyword evidence="9" id="KW-1185">Reference proteome</keyword>
<gene>
    <name evidence="8" type="ORF">J5N97_027479</name>
</gene>
<dbReference type="Gene3D" id="3.30.890.10">
    <property type="entry name" value="Methyl-cpg-binding Protein 2, Chain A"/>
    <property type="match status" value="1"/>
</dbReference>
<evidence type="ECO:0000256" key="1">
    <source>
        <dbReference type="ARBA" id="ARBA00004123"/>
    </source>
</evidence>
<feature type="region of interest" description="Disordered" evidence="6">
    <location>
        <begin position="65"/>
        <end position="256"/>
    </location>
</feature>
<dbReference type="AlphaFoldDB" id="A0A9D5C442"/>
<evidence type="ECO:0000259" key="7">
    <source>
        <dbReference type="PROSITE" id="PS50982"/>
    </source>
</evidence>
<keyword evidence="3" id="KW-0238">DNA-binding</keyword>
<dbReference type="OrthoDB" id="1435582at2759"/>
<feature type="compositionally biased region" description="Basic and acidic residues" evidence="6">
    <location>
        <begin position="147"/>
        <end position="159"/>
    </location>
</feature>
<dbReference type="PANTHER" id="PTHR33729:SF18">
    <property type="entry name" value="METHYL-CPG-BINDING DOMAIN-CONTAINING PROTEIN 11-LIKE"/>
    <property type="match status" value="1"/>
</dbReference>
<evidence type="ECO:0000313" key="9">
    <source>
        <dbReference type="Proteomes" id="UP001085076"/>
    </source>
</evidence>
<dbReference type="Pfam" id="PF01429">
    <property type="entry name" value="MBD"/>
    <property type="match status" value="1"/>
</dbReference>
<feature type="region of interest" description="Disordered" evidence="6">
    <location>
        <begin position="1"/>
        <end position="23"/>
    </location>
</feature>
<reference evidence="8" key="2">
    <citation type="journal article" date="2022" name="Hortic Res">
        <title>The genome of Dioscorea zingiberensis sheds light on the biosynthesis, origin and evolution of the medicinally important diosgenin saponins.</title>
        <authorList>
            <person name="Li Y."/>
            <person name="Tan C."/>
            <person name="Li Z."/>
            <person name="Guo J."/>
            <person name="Li S."/>
            <person name="Chen X."/>
            <person name="Wang C."/>
            <person name="Dai X."/>
            <person name="Yang H."/>
            <person name="Song W."/>
            <person name="Hou L."/>
            <person name="Xu J."/>
            <person name="Tong Z."/>
            <person name="Xu A."/>
            <person name="Yuan X."/>
            <person name="Wang W."/>
            <person name="Yang Q."/>
            <person name="Chen L."/>
            <person name="Sun Z."/>
            <person name="Wang K."/>
            <person name="Pan B."/>
            <person name="Chen J."/>
            <person name="Bao Y."/>
            <person name="Liu F."/>
            <person name="Qi X."/>
            <person name="Gang D.R."/>
            <person name="Wen J."/>
            <person name="Li J."/>
        </authorList>
    </citation>
    <scope>NUCLEOTIDE SEQUENCE</scope>
    <source>
        <strain evidence="8">Dzin_1.0</strain>
    </source>
</reference>
<keyword evidence="2" id="KW-0805">Transcription regulation</keyword>
<evidence type="ECO:0000256" key="5">
    <source>
        <dbReference type="ARBA" id="ARBA00023242"/>
    </source>
</evidence>
<reference evidence="8" key="1">
    <citation type="submission" date="2021-03" db="EMBL/GenBank/DDBJ databases">
        <authorList>
            <person name="Li Z."/>
            <person name="Yang C."/>
        </authorList>
    </citation>
    <scope>NUCLEOTIDE SEQUENCE</scope>
    <source>
        <strain evidence="8">Dzin_1.0</strain>
        <tissue evidence="8">Leaf</tissue>
    </source>
</reference>
<evidence type="ECO:0000256" key="3">
    <source>
        <dbReference type="ARBA" id="ARBA00023125"/>
    </source>
</evidence>
<dbReference type="InterPro" id="IPR039622">
    <property type="entry name" value="MBD10/11"/>
</dbReference>
<accession>A0A9D5C442</accession>
<feature type="domain" description="MBD" evidence="7">
    <location>
        <begin position="19"/>
        <end position="89"/>
    </location>
</feature>
<dbReference type="GO" id="GO:0005634">
    <property type="term" value="C:nucleus"/>
    <property type="evidence" value="ECO:0007669"/>
    <property type="project" value="UniProtKB-SubCell"/>
</dbReference>
<comment type="caution">
    <text evidence="8">The sequence shown here is derived from an EMBL/GenBank/DDBJ whole genome shotgun (WGS) entry which is preliminary data.</text>
</comment>
<dbReference type="InterPro" id="IPR016177">
    <property type="entry name" value="DNA-bd_dom_sf"/>
</dbReference>
<feature type="compositionally biased region" description="Basic and acidic residues" evidence="6">
    <location>
        <begin position="224"/>
        <end position="237"/>
    </location>
</feature>
<evidence type="ECO:0000256" key="6">
    <source>
        <dbReference type="SAM" id="MobiDB-lite"/>
    </source>
</evidence>
<dbReference type="InterPro" id="IPR001739">
    <property type="entry name" value="Methyl_CpG_DNA-bd"/>
</dbReference>
<evidence type="ECO:0000256" key="4">
    <source>
        <dbReference type="ARBA" id="ARBA00023163"/>
    </source>
</evidence>
<name>A0A9D5C442_9LILI</name>